<feature type="transmembrane region" description="Helical" evidence="1">
    <location>
        <begin position="91"/>
        <end position="113"/>
    </location>
</feature>
<organism evidence="2 3">
    <name type="scientific">Porites lobata</name>
    <dbReference type="NCBI Taxonomy" id="104759"/>
    <lineage>
        <taxon>Eukaryota</taxon>
        <taxon>Metazoa</taxon>
        <taxon>Cnidaria</taxon>
        <taxon>Anthozoa</taxon>
        <taxon>Hexacorallia</taxon>
        <taxon>Scleractinia</taxon>
        <taxon>Fungiina</taxon>
        <taxon>Poritidae</taxon>
        <taxon>Porites</taxon>
    </lineage>
</organism>
<accession>A0ABN8P1N7</accession>
<name>A0ABN8P1N7_9CNID</name>
<comment type="caution">
    <text evidence="2">The sequence shown here is derived from an EMBL/GenBank/DDBJ whole genome shotgun (WGS) entry which is preliminary data.</text>
</comment>
<keyword evidence="1" id="KW-0472">Membrane</keyword>
<sequence>MYSAIAIGLLVGVTVLSVGVFGAMAYAVASRKTKDKDSKYGHQYPVSSHGIFPGRICLEVVTLNTKLTVIISARPSNRQGSDFRTVSARMAVLEICLIAIGVLIFAAANVMAIKHYVSGKARIDDEKSRPTYQPVERDSNGHLYY</sequence>
<keyword evidence="1" id="KW-0812">Transmembrane</keyword>
<evidence type="ECO:0000313" key="3">
    <source>
        <dbReference type="Proteomes" id="UP001159405"/>
    </source>
</evidence>
<feature type="transmembrane region" description="Helical" evidence="1">
    <location>
        <begin position="6"/>
        <end position="29"/>
    </location>
</feature>
<evidence type="ECO:0000313" key="2">
    <source>
        <dbReference type="EMBL" id="CAH3130480.1"/>
    </source>
</evidence>
<reference evidence="2 3" key="1">
    <citation type="submission" date="2022-05" db="EMBL/GenBank/DDBJ databases">
        <authorList>
            <consortium name="Genoscope - CEA"/>
            <person name="William W."/>
        </authorList>
    </citation>
    <scope>NUCLEOTIDE SEQUENCE [LARGE SCALE GENOMIC DNA]</scope>
</reference>
<keyword evidence="3" id="KW-1185">Reference proteome</keyword>
<gene>
    <name evidence="2" type="ORF">PLOB_00034685</name>
</gene>
<dbReference type="Proteomes" id="UP001159405">
    <property type="component" value="Unassembled WGS sequence"/>
</dbReference>
<dbReference type="EMBL" id="CALNXK010000048">
    <property type="protein sequence ID" value="CAH3130480.1"/>
    <property type="molecule type" value="Genomic_DNA"/>
</dbReference>
<evidence type="ECO:0000256" key="1">
    <source>
        <dbReference type="SAM" id="Phobius"/>
    </source>
</evidence>
<keyword evidence="1" id="KW-1133">Transmembrane helix</keyword>
<protein>
    <submittedName>
        <fullName evidence="2">Uncharacterized protein</fullName>
    </submittedName>
</protein>
<proteinExistence type="predicted"/>